<evidence type="ECO:0000313" key="4">
    <source>
        <dbReference type="Proteomes" id="UP000195918"/>
    </source>
</evidence>
<dbReference type="SUPFAM" id="SSF82771">
    <property type="entry name" value="GIY-YIG endonuclease"/>
    <property type="match status" value="1"/>
</dbReference>
<evidence type="ECO:0000259" key="2">
    <source>
        <dbReference type="PROSITE" id="PS50164"/>
    </source>
</evidence>
<dbReference type="Pfam" id="PF01541">
    <property type="entry name" value="GIY-YIG"/>
    <property type="match status" value="1"/>
</dbReference>
<dbReference type="AlphaFoldDB" id="A0A1X6WQ47"/>
<accession>A0A1X6WQ47</accession>
<keyword evidence="4" id="KW-1185">Reference proteome</keyword>
<protein>
    <recommendedName>
        <fullName evidence="2">GIY-YIG domain-containing protein</fullName>
    </recommendedName>
</protein>
<feature type="transmembrane region" description="Helical" evidence="1">
    <location>
        <begin position="16"/>
        <end position="34"/>
    </location>
</feature>
<evidence type="ECO:0000256" key="1">
    <source>
        <dbReference type="SAM" id="Phobius"/>
    </source>
</evidence>
<dbReference type="InterPro" id="IPR035901">
    <property type="entry name" value="GIY-YIG_endonuc_sf"/>
</dbReference>
<dbReference type="RefSeq" id="WP_218778618.1">
    <property type="nucleotide sequence ID" value="NZ_FWFD01000009.1"/>
</dbReference>
<sequence length="169" mass="19617">MEIFKTIFLNTELMKILGITFLFGLSLHILKFTIQIKQAQKINRTIHSLADNSLELTPKEYLELRNKKLYGEKARHANTQNFSGVYILHNISKDLIYVGQSIKVLDRIGNHFKGNGDVYADYKYGDEFKIRTISLDLSPYDNLNDLERHAIKVFGAYEKGYNKNRGNKR</sequence>
<evidence type="ECO:0000313" key="3">
    <source>
        <dbReference type="EMBL" id="SLM85766.1"/>
    </source>
</evidence>
<dbReference type="CDD" id="cd00719">
    <property type="entry name" value="GIY-YIG_SF"/>
    <property type="match status" value="1"/>
</dbReference>
<dbReference type="Proteomes" id="UP000195918">
    <property type="component" value="Unassembled WGS sequence"/>
</dbReference>
<reference evidence="4" key="1">
    <citation type="submission" date="2017-02" db="EMBL/GenBank/DDBJ databases">
        <authorList>
            <person name="Dridi B."/>
        </authorList>
    </citation>
    <scope>NUCLEOTIDE SEQUENCE [LARGE SCALE GENOMIC DNA]</scope>
    <source>
        <strain evidence="4">bH819</strain>
    </source>
</reference>
<keyword evidence="1" id="KW-0472">Membrane</keyword>
<name>A0A1X6WQ47_9ENTE</name>
<feature type="domain" description="GIY-YIG" evidence="2">
    <location>
        <begin position="81"/>
        <end position="163"/>
    </location>
</feature>
<dbReference type="PROSITE" id="PS50164">
    <property type="entry name" value="GIY_YIG"/>
    <property type="match status" value="1"/>
</dbReference>
<proteinExistence type="predicted"/>
<gene>
    <name evidence="3" type="ORF">FM121_06675</name>
</gene>
<organism evidence="3 4">
    <name type="scientific">Vagococcus fluvialis bH819</name>
    <dbReference type="NCBI Taxonomy" id="1255619"/>
    <lineage>
        <taxon>Bacteria</taxon>
        <taxon>Bacillati</taxon>
        <taxon>Bacillota</taxon>
        <taxon>Bacilli</taxon>
        <taxon>Lactobacillales</taxon>
        <taxon>Enterococcaceae</taxon>
        <taxon>Vagococcus</taxon>
    </lineage>
</organism>
<dbReference type="InterPro" id="IPR000305">
    <property type="entry name" value="GIY-YIG_endonuc"/>
</dbReference>
<keyword evidence="1" id="KW-0812">Transmembrane</keyword>
<keyword evidence="1" id="KW-1133">Transmembrane helix</keyword>
<dbReference type="Gene3D" id="3.40.1440.10">
    <property type="entry name" value="GIY-YIG endonuclease"/>
    <property type="match status" value="1"/>
</dbReference>
<dbReference type="EMBL" id="FWFD01000009">
    <property type="protein sequence ID" value="SLM85766.1"/>
    <property type="molecule type" value="Genomic_DNA"/>
</dbReference>